<gene>
    <name evidence="1" type="ORF">Kpho01_58490</name>
</gene>
<dbReference type="OrthoDB" id="9908425at2"/>
<reference evidence="1" key="1">
    <citation type="submission" date="2023-02" db="EMBL/GenBank/DDBJ databases">
        <title>Kitasatospora phosalacinea NBRC 14362.</title>
        <authorList>
            <person name="Ichikawa N."/>
            <person name="Sato H."/>
            <person name="Tonouchi N."/>
        </authorList>
    </citation>
    <scope>NUCLEOTIDE SEQUENCE</scope>
    <source>
        <strain evidence="1">NBRC 14362</strain>
    </source>
</reference>
<sequence>MSGHELWPEVPPPGLAEQMTAALAAQGHAPGVATSTDSAPKWKRDILTVLAAADAAGVLRTCPHLSEKPQACAVLAEAPDILLCLACYRELTPRRVCPDCKGPSGSASPEGGVEDVITGPTMICSRMRCAQCARSAPAPTAPGGTFGS</sequence>
<accession>A0A9W6URS8</accession>
<evidence type="ECO:0000313" key="2">
    <source>
        <dbReference type="Proteomes" id="UP001165143"/>
    </source>
</evidence>
<comment type="caution">
    <text evidence="1">The sequence shown here is derived from an EMBL/GenBank/DDBJ whole genome shotgun (WGS) entry which is preliminary data.</text>
</comment>
<proteinExistence type="predicted"/>
<dbReference type="RefSeq" id="WP_033256124.1">
    <property type="nucleotide sequence ID" value="NZ_BSRX01000043.1"/>
</dbReference>
<dbReference type="AlphaFoldDB" id="A0A9W6URS8"/>
<dbReference type="EMBL" id="BSRX01000043">
    <property type="protein sequence ID" value="GLW57838.1"/>
    <property type="molecule type" value="Genomic_DNA"/>
</dbReference>
<dbReference type="Proteomes" id="UP001165143">
    <property type="component" value="Unassembled WGS sequence"/>
</dbReference>
<protein>
    <submittedName>
        <fullName evidence="1">Uncharacterized protein</fullName>
    </submittedName>
</protein>
<evidence type="ECO:0000313" key="1">
    <source>
        <dbReference type="EMBL" id="GLW57838.1"/>
    </source>
</evidence>
<name>A0A9W6URS8_9ACTN</name>
<organism evidence="1 2">
    <name type="scientific">Kitasatospora phosalacinea</name>
    <dbReference type="NCBI Taxonomy" id="2065"/>
    <lineage>
        <taxon>Bacteria</taxon>
        <taxon>Bacillati</taxon>
        <taxon>Actinomycetota</taxon>
        <taxon>Actinomycetes</taxon>
        <taxon>Kitasatosporales</taxon>
        <taxon>Streptomycetaceae</taxon>
        <taxon>Kitasatospora</taxon>
    </lineage>
</organism>